<keyword evidence="4" id="KW-0328">Glycosyltransferase</keyword>
<name>E7C1N0_9GAMM</name>
<accession>E7C1N0</accession>
<dbReference type="InterPro" id="IPR006538">
    <property type="entry name" value="CobT"/>
</dbReference>
<dbReference type="EMBL" id="GU567951">
    <property type="protein sequence ID" value="ADI21354.1"/>
    <property type="molecule type" value="Genomic_DNA"/>
</dbReference>
<keyword evidence="4" id="KW-0808">Transferase</keyword>
<dbReference type="SUPFAM" id="SSF53300">
    <property type="entry name" value="vWA-like"/>
    <property type="match status" value="1"/>
</dbReference>
<dbReference type="Pfam" id="PF11775">
    <property type="entry name" value="CobT_C"/>
    <property type="match status" value="1"/>
</dbReference>
<evidence type="ECO:0000313" key="4">
    <source>
        <dbReference type="EMBL" id="ADI21354.1"/>
    </source>
</evidence>
<dbReference type="InterPro" id="IPR002035">
    <property type="entry name" value="VWF_A"/>
</dbReference>
<evidence type="ECO:0000259" key="3">
    <source>
        <dbReference type="PROSITE" id="PS50234"/>
    </source>
</evidence>
<protein>
    <submittedName>
        <fullName evidence="4">Cobalamin biosynthesis protein CobT (Nicotinate-mononucleotide:5, 6-dimethylbenzimidazole phosphoribosyltransferase)</fullName>
    </submittedName>
</protein>
<dbReference type="InterPro" id="IPR036465">
    <property type="entry name" value="vWFA_dom_sf"/>
</dbReference>
<sequence>MLEKSDKQTIKDALAASAKAISEDTELNVNFGIENLRQSSLPEPLQPVKNFNDLRAKSDQVALINKYSSDNLFTHRDAKVNEIIKDLDLTRVELLGSKKFLGVSKNLEFLFQKNINSLDANEDSSSVAISHWLRSELLGQQLGRPDSKKFEDLYEKLISFQEKYLGQLEESLESSLDFSKVIFSLLKDLEISVDEQQPEEENDEKNEEENEDESSEEENQEEEEETDSEDGQSDEQDTSIEDEEIDIEEGEVDADEDSWIENRSKLEELLKKVGEQEYKVYTKDFDEEVKAEELCDSEELARLRGRLDQLMESSKNAIAKLANRLQRLLLAQQNRSWEFDKEEGQLDPSKLHKIIVDPLTPLSFKIEKDSEFKDTLVSILVDSSGSMRGRSMTTAAICADIIGSTLDRCNIKTEILGFTTKHWKGGDSRKLWLEQGKIPNPGRLNDLRHIIFKPADQAWRRGRKNLGLMLREGLLKENVDGEALMWAQNRLNKRPEQRKILMVISDGAPVDDSTLSTNSTNYLDTHLRDVIKKVETASETELIAIGIGHDVTRYYKKAVTIHRAEELGGAMLDQLTSLFET</sequence>
<dbReference type="InterPro" id="IPR025861">
    <property type="entry name" value="CobT_VWA_dom"/>
</dbReference>
<dbReference type="InterPro" id="IPR051928">
    <property type="entry name" value="NorD/CobT"/>
</dbReference>
<dbReference type="PANTHER" id="PTHR41248:SF1">
    <property type="entry name" value="NORD PROTEIN"/>
    <property type="match status" value="1"/>
</dbReference>
<reference evidence="4" key="1">
    <citation type="submission" date="2010-01" db="EMBL/GenBank/DDBJ databases">
        <title>Genome fragments of uncultured bacteria from the North Pacific subtropical Gyre.</title>
        <authorList>
            <person name="Pham V.D."/>
            <person name="Delong E.F."/>
        </authorList>
    </citation>
    <scope>NUCLEOTIDE SEQUENCE</scope>
</reference>
<organism evidence="4">
    <name type="scientific">uncultured gamma proteobacterium HF0010_10D20</name>
    <dbReference type="NCBI Taxonomy" id="723561"/>
    <lineage>
        <taxon>Bacteria</taxon>
        <taxon>Pseudomonadati</taxon>
        <taxon>Pseudomonadota</taxon>
        <taxon>Gammaproteobacteria</taxon>
        <taxon>environmental samples</taxon>
    </lineage>
</organism>
<dbReference type="Gene3D" id="3.40.50.410">
    <property type="entry name" value="von Willebrand factor, type A domain"/>
    <property type="match status" value="1"/>
</dbReference>
<evidence type="ECO:0000256" key="1">
    <source>
        <dbReference type="SAM" id="Coils"/>
    </source>
</evidence>
<evidence type="ECO:0000256" key="2">
    <source>
        <dbReference type="SAM" id="MobiDB-lite"/>
    </source>
</evidence>
<dbReference type="PANTHER" id="PTHR41248">
    <property type="entry name" value="NORD PROTEIN"/>
    <property type="match status" value="1"/>
</dbReference>
<dbReference type="Pfam" id="PF06213">
    <property type="entry name" value="CobT"/>
    <property type="match status" value="1"/>
</dbReference>
<feature type="region of interest" description="Disordered" evidence="2">
    <location>
        <begin position="192"/>
        <end position="259"/>
    </location>
</feature>
<dbReference type="CDD" id="cd01454">
    <property type="entry name" value="vWA_norD_type"/>
    <property type="match status" value="1"/>
</dbReference>
<dbReference type="SMART" id="SM00327">
    <property type="entry name" value="VWA"/>
    <property type="match status" value="1"/>
</dbReference>
<dbReference type="GO" id="GO:0016757">
    <property type="term" value="F:glycosyltransferase activity"/>
    <property type="evidence" value="ECO:0007669"/>
    <property type="project" value="UniProtKB-KW"/>
</dbReference>
<dbReference type="PIRSF" id="PIRSF031715">
    <property type="entry name" value="Cob_chel_CobT"/>
    <property type="match status" value="1"/>
</dbReference>
<feature type="coiled-coil region" evidence="1">
    <location>
        <begin position="300"/>
        <end position="331"/>
    </location>
</feature>
<dbReference type="PROSITE" id="PS50234">
    <property type="entry name" value="VWFA"/>
    <property type="match status" value="1"/>
</dbReference>
<dbReference type="AlphaFoldDB" id="E7C1N0"/>
<dbReference type="GO" id="GO:0009236">
    <property type="term" value="P:cobalamin biosynthetic process"/>
    <property type="evidence" value="ECO:0007669"/>
    <property type="project" value="InterPro"/>
</dbReference>
<keyword evidence="1" id="KW-0175">Coiled coil</keyword>
<feature type="domain" description="VWFA" evidence="3">
    <location>
        <begin position="376"/>
        <end position="581"/>
    </location>
</feature>
<proteinExistence type="predicted"/>